<evidence type="ECO:0000313" key="3">
    <source>
        <dbReference type="Proteomes" id="UP000198658"/>
    </source>
</evidence>
<proteinExistence type="predicted"/>
<reference evidence="3" key="1">
    <citation type="submission" date="2016-10" db="EMBL/GenBank/DDBJ databases">
        <authorList>
            <person name="Varghese N."/>
            <person name="Submissions S."/>
        </authorList>
    </citation>
    <scope>NUCLEOTIDE SEQUENCE [LARGE SCALE GENOMIC DNA]</scope>
    <source>
        <strain evidence="3">CGMCC 1.10657</strain>
    </source>
</reference>
<dbReference type="CDD" id="cd00093">
    <property type="entry name" value="HTH_XRE"/>
    <property type="match status" value="1"/>
</dbReference>
<dbReference type="SUPFAM" id="SSF47413">
    <property type="entry name" value="lambda repressor-like DNA-binding domains"/>
    <property type="match status" value="1"/>
</dbReference>
<dbReference type="GO" id="GO:0003677">
    <property type="term" value="F:DNA binding"/>
    <property type="evidence" value="ECO:0007669"/>
    <property type="project" value="UniProtKB-KW"/>
</dbReference>
<evidence type="ECO:0000259" key="1">
    <source>
        <dbReference type="PROSITE" id="PS50943"/>
    </source>
</evidence>
<protein>
    <submittedName>
        <fullName evidence="2">Cro/C1-type HTH DNA-binding domain-containing protein</fullName>
    </submittedName>
</protein>
<evidence type="ECO:0000313" key="2">
    <source>
        <dbReference type="EMBL" id="SDZ88282.1"/>
    </source>
</evidence>
<dbReference type="AlphaFoldDB" id="A0A1H3WPL3"/>
<dbReference type="OrthoDB" id="8902678at2"/>
<keyword evidence="3" id="KW-1185">Reference proteome</keyword>
<name>A0A1H3WPL3_9GAMM</name>
<dbReference type="PROSITE" id="PS50943">
    <property type="entry name" value="HTH_CROC1"/>
    <property type="match status" value="1"/>
</dbReference>
<dbReference type="RefSeq" id="WP_091385692.1">
    <property type="nucleotide sequence ID" value="NZ_FNQO01000001.1"/>
</dbReference>
<dbReference type="EMBL" id="FNQO01000001">
    <property type="protein sequence ID" value="SDZ88282.1"/>
    <property type="molecule type" value="Genomic_DNA"/>
</dbReference>
<dbReference type="Pfam" id="PF13443">
    <property type="entry name" value="HTH_26"/>
    <property type="match status" value="1"/>
</dbReference>
<dbReference type="InterPro" id="IPR001387">
    <property type="entry name" value="Cro/C1-type_HTH"/>
</dbReference>
<dbReference type="Gene3D" id="1.10.260.40">
    <property type="entry name" value="lambda repressor-like DNA-binding domains"/>
    <property type="match status" value="1"/>
</dbReference>
<accession>A0A1H3WPL3</accession>
<organism evidence="2 3">
    <name type="scientific">Microbulbifer marinus</name>
    <dbReference type="NCBI Taxonomy" id="658218"/>
    <lineage>
        <taxon>Bacteria</taxon>
        <taxon>Pseudomonadati</taxon>
        <taxon>Pseudomonadota</taxon>
        <taxon>Gammaproteobacteria</taxon>
        <taxon>Cellvibrionales</taxon>
        <taxon>Microbulbiferaceae</taxon>
        <taxon>Microbulbifer</taxon>
    </lineage>
</organism>
<dbReference type="Proteomes" id="UP000198658">
    <property type="component" value="Unassembled WGS sequence"/>
</dbReference>
<keyword evidence="2" id="KW-0238">DNA-binding</keyword>
<dbReference type="STRING" id="658218.SAMN05216562_0980"/>
<gene>
    <name evidence="2" type="ORF">SAMN05216562_0980</name>
</gene>
<dbReference type="InterPro" id="IPR010982">
    <property type="entry name" value="Lambda_DNA-bd_dom_sf"/>
</dbReference>
<sequence length="271" mass="31437">MSKDFSQNLRLLCSFYRSIAEVCRRMGVNRAQFNKYLSGDTQPSRYTLTKICDFFGVEAHEILMPHEQFAQIVRVRTAPGTAAAQPQPYSADIERLMRESRGHADKYLGYYFEYHYSMTFQDHIIRSLLRIESDGDGYYFQRFERMRYPNREEWYKSRYKGMLFFLSERIFLIGYEALTRNEIAQTILYPTYKSRVSYLSGLKLGVSASDRRDPVCTKVVLESLGRNISIRSALKLCGVFGPDSGEINRNIRESIRATASEGPQSFFATPL</sequence>
<dbReference type="SMART" id="SM00530">
    <property type="entry name" value="HTH_XRE"/>
    <property type="match status" value="1"/>
</dbReference>
<feature type="domain" description="HTH cro/C1-type" evidence="1">
    <location>
        <begin position="18"/>
        <end position="62"/>
    </location>
</feature>